<comment type="catalytic activity">
    <reaction evidence="20">
        <text>(2E)-octenoyl-CoA + NADPH + H(+) = octanoyl-CoA + NADP(+)</text>
        <dbReference type="Rhea" id="RHEA:44952"/>
        <dbReference type="ChEBI" id="CHEBI:15378"/>
        <dbReference type="ChEBI" id="CHEBI:57386"/>
        <dbReference type="ChEBI" id="CHEBI:57783"/>
        <dbReference type="ChEBI" id="CHEBI:58349"/>
        <dbReference type="ChEBI" id="CHEBI:62242"/>
    </reaction>
    <physiologicalReaction direction="left-to-right" evidence="20">
        <dbReference type="Rhea" id="RHEA:44953"/>
    </physiologicalReaction>
</comment>
<dbReference type="GO" id="GO:0033306">
    <property type="term" value="P:phytol metabolic process"/>
    <property type="evidence" value="ECO:0007669"/>
    <property type="project" value="TreeGrafter"/>
</dbReference>
<dbReference type="Gene3D" id="3.40.50.720">
    <property type="entry name" value="NAD(P)-binding Rossmann-like Domain"/>
    <property type="match status" value="1"/>
</dbReference>
<evidence type="ECO:0000256" key="19">
    <source>
        <dbReference type="ARBA" id="ARBA00049386"/>
    </source>
</evidence>
<keyword evidence="3" id="KW-0444">Lipid biosynthesis</keyword>
<evidence type="ECO:0000256" key="2">
    <source>
        <dbReference type="ARBA" id="ARBA00005189"/>
    </source>
</evidence>
<organism evidence="21 22">
    <name type="scientific">Brucella pseudogrignonensis</name>
    <dbReference type="NCBI Taxonomy" id="419475"/>
    <lineage>
        <taxon>Bacteria</taxon>
        <taxon>Pseudomonadati</taxon>
        <taxon>Pseudomonadota</taxon>
        <taxon>Alphaproteobacteria</taxon>
        <taxon>Hyphomicrobiales</taxon>
        <taxon>Brucellaceae</taxon>
        <taxon>Brucella/Ochrobactrum group</taxon>
        <taxon>Brucella</taxon>
    </lineage>
</organism>
<sequence>MASRAKNDPARAPKIIDRIPLNRWAAPEEVGKVIAFLISNSASYVNGTVIPVDGGYSIA</sequence>
<evidence type="ECO:0000256" key="16">
    <source>
        <dbReference type="ARBA" id="ARBA00048686"/>
    </source>
</evidence>
<gene>
    <name evidence="21" type="ORF">CEV34_0049</name>
</gene>
<evidence type="ECO:0000256" key="7">
    <source>
        <dbReference type="ARBA" id="ARBA00023002"/>
    </source>
</evidence>
<evidence type="ECO:0000313" key="21">
    <source>
        <dbReference type="EMBL" id="OYR30977.1"/>
    </source>
</evidence>
<evidence type="ECO:0000256" key="12">
    <source>
        <dbReference type="ARBA" id="ARBA00038622"/>
    </source>
</evidence>
<dbReference type="PANTHER" id="PTHR24317">
    <property type="entry name" value="PEROXISOMAL TRANS-2-ENOYL-COA REDUCTASE"/>
    <property type="match status" value="1"/>
</dbReference>
<dbReference type="Pfam" id="PF13561">
    <property type="entry name" value="adh_short_C2"/>
    <property type="match status" value="1"/>
</dbReference>
<evidence type="ECO:0000256" key="6">
    <source>
        <dbReference type="ARBA" id="ARBA00022857"/>
    </source>
</evidence>
<evidence type="ECO:0000313" key="22">
    <source>
        <dbReference type="Proteomes" id="UP000216188"/>
    </source>
</evidence>
<evidence type="ECO:0000256" key="17">
    <source>
        <dbReference type="ARBA" id="ARBA00049108"/>
    </source>
</evidence>
<dbReference type="InterPro" id="IPR052388">
    <property type="entry name" value="Peroxisomal_t2-enoyl-CoA_red"/>
</dbReference>
<comment type="catalytic activity">
    <reaction evidence="17">
        <text>(2E)-hexenoyl-CoA + NADPH + H(+) = hexanoyl-CoA + NADP(+)</text>
        <dbReference type="Rhea" id="RHEA:44956"/>
        <dbReference type="ChEBI" id="CHEBI:15378"/>
        <dbReference type="ChEBI" id="CHEBI:57783"/>
        <dbReference type="ChEBI" id="CHEBI:58349"/>
        <dbReference type="ChEBI" id="CHEBI:62077"/>
        <dbReference type="ChEBI" id="CHEBI:62620"/>
    </reaction>
    <physiologicalReaction direction="left-to-right" evidence="17">
        <dbReference type="Rhea" id="RHEA:44957"/>
    </physiologicalReaction>
</comment>
<evidence type="ECO:0000256" key="14">
    <source>
        <dbReference type="ARBA" id="ARBA00041063"/>
    </source>
</evidence>
<proteinExistence type="predicted"/>
<evidence type="ECO:0000256" key="3">
    <source>
        <dbReference type="ARBA" id="ARBA00022516"/>
    </source>
</evidence>
<dbReference type="AlphaFoldDB" id="A0A256GUX9"/>
<comment type="catalytic activity">
    <reaction evidence="19">
        <text>(2E)-decenoyl-CoA + NADPH + H(+) = decanoyl-CoA + NADP(+)</text>
        <dbReference type="Rhea" id="RHEA:44960"/>
        <dbReference type="ChEBI" id="CHEBI:15378"/>
        <dbReference type="ChEBI" id="CHEBI:57783"/>
        <dbReference type="ChEBI" id="CHEBI:58349"/>
        <dbReference type="ChEBI" id="CHEBI:61406"/>
        <dbReference type="ChEBI" id="CHEBI:61430"/>
    </reaction>
    <physiologicalReaction direction="left-to-right" evidence="19">
        <dbReference type="Rhea" id="RHEA:44961"/>
    </physiologicalReaction>
</comment>
<dbReference type="GO" id="GO:0006633">
    <property type="term" value="P:fatty acid biosynthetic process"/>
    <property type="evidence" value="ECO:0007669"/>
    <property type="project" value="UniProtKB-KW"/>
</dbReference>
<evidence type="ECO:0000256" key="1">
    <source>
        <dbReference type="ARBA" id="ARBA00004275"/>
    </source>
</evidence>
<dbReference type="InterPro" id="IPR036291">
    <property type="entry name" value="NAD(P)-bd_dom_sf"/>
</dbReference>
<evidence type="ECO:0000256" key="5">
    <source>
        <dbReference type="ARBA" id="ARBA00022832"/>
    </source>
</evidence>
<evidence type="ECO:0000256" key="15">
    <source>
        <dbReference type="ARBA" id="ARBA00047570"/>
    </source>
</evidence>
<keyword evidence="8" id="KW-0443">Lipid metabolism</keyword>
<keyword evidence="22" id="KW-1185">Reference proteome</keyword>
<keyword evidence="6" id="KW-0521">NADP</keyword>
<dbReference type="GO" id="GO:0019166">
    <property type="term" value="F:trans-2-enoyl-CoA reductase (NADPH) activity"/>
    <property type="evidence" value="ECO:0007669"/>
    <property type="project" value="UniProtKB-EC"/>
</dbReference>
<protein>
    <recommendedName>
        <fullName evidence="14">Peroxisomal trans-2-enoyl-CoA reductase</fullName>
        <ecNumber evidence="13">1.3.1.38</ecNumber>
    </recommendedName>
</protein>
<dbReference type="SUPFAM" id="SSF51735">
    <property type="entry name" value="NAD(P)-binding Rossmann-fold domains"/>
    <property type="match status" value="1"/>
</dbReference>
<comment type="subcellular location">
    <subcellularLocation>
        <location evidence="1">Peroxisome</location>
    </subcellularLocation>
</comment>
<evidence type="ECO:0000256" key="9">
    <source>
        <dbReference type="ARBA" id="ARBA00023140"/>
    </source>
</evidence>
<evidence type="ECO:0000256" key="4">
    <source>
        <dbReference type="ARBA" id="ARBA00022553"/>
    </source>
</evidence>
<evidence type="ECO:0000256" key="8">
    <source>
        <dbReference type="ARBA" id="ARBA00023098"/>
    </source>
</evidence>
<keyword evidence="7" id="KW-0560">Oxidoreductase</keyword>
<evidence type="ECO:0000256" key="10">
    <source>
        <dbReference type="ARBA" id="ARBA00023160"/>
    </source>
</evidence>
<comment type="catalytic activity">
    <reaction evidence="16">
        <text>(2E)-tetradecenoyl-CoA + NADPH + H(+) = tetradecanoyl-CoA + NADP(+)</text>
        <dbReference type="Rhea" id="RHEA:44968"/>
        <dbReference type="ChEBI" id="CHEBI:15378"/>
        <dbReference type="ChEBI" id="CHEBI:57385"/>
        <dbReference type="ChEBI" id="CHEBI:57783"/>
        <dbReference type="ChEBI" id="CHEBI:58349"/>
        <dbReference type="ChEBI" id="CHEBI:61405"/>
    </reaction>
    <physiologicalReaction direction="left-to-right" evidence="16">
        <dbReference type="Rhea" id="RHEA:44969"/>
    </physiologicalReaction>
</comment>
<reference evidence="21 22" key="1">
    <citation type="submission" date="2017-07" db="EMBL/GenBank/DDBJ databases">
        <title>Phylogenetic study on the rhizospheric bacterium Ochrobactrum sp. A44.</title>
        <authorList>
            <person name="Krzyzanowska D.M."/>
            <person name="Ossowicki A."/>
            <person name="Rajewska M."/>
            <person name="Maciag T."/>
            <person name="Kaczynski Z."/>
            <person name="Czerwicka M."/>
            <person name="Jafra S."/>
        </authorList>
    </citation>
    <scope>NUCLEOTIDE SEQUENCE [LARGE SCALE GENOMIC DNA]</scope>
    <source>
        <strain evidence="21 22">CCUG 30717</strain>
    </source>
</reference>
<keyword evidence="5" id="KW-0276">Fatty acid metabolism</keyword>
<comment type="pathway">
    <text evidence="2">Lipid metabolism.</text>
</comment>
<comment type="catalytic activity">
    <reaction evidence="18">
        <text>a (2E)-enoyl-CoA + NADPH + H(+) = a 2,3-saturated acyl-CoA + NADP(+)</text>
        <dbReference type="Rhea" id="RHEA:33763"/>
        <dbReference type="ChEBI" id="CHEBI:15378"/>
        <dbReference type="ChEBI" id="CHEBI:57783"/>
        <dbReference type="ChEBI" id="CHEBI:58349"/>
        <dbReference type="ChEBI" id="CHEBI:58856"/>
        <dbReference type="ChEBI" id="CHEBI:65111"/>
        <dbReference type="EC" id="1.3.1.38"/>
    </reaction>
    <physiologicalReaction direction="left-to-right" evidence="18">
        <dbReference type="Rhea" id="RHEA:33764"/>
    </physiologicalReaction>
</comment>
<dbReference type="EC" id="1.3.1.38" evidence="13"/>
<accession>A0A256GUX9</accession>
<comment type="function">
    <text evidence="11">Participates in chain elongation of fatty acids. Catalyzes the reduction of trans-2-enoyl-CoAs of varying chain lengths from 6:1 to 16:1, having maximum activity with 10:1 CoA. Has no 2,4-dienoyl-CoA reductase activity.</text>
</comment>
<keyword evidence="10" id="KW-0275">Fatty acid biosynthesis</keyword>
<comment type="catalytic activity">
    <reaction evidence="15">
        <text>(2E)-dodecenoyl-CoA + NADPH + H(+) = dodecanoyl-CoA + NADP(+)</text>
        <dbReference type="Rhea" id="RHEA:44964"/>
        <dbReference type="ChEBI" id="CHEBI:15378"/>
        <dbReference type="ChEBI" id="CHEBI:57330"/>
        <dbReference type="ChEBI" id="CHEBI:57375"/>
        <dbReference type="ChEBI" id="CHEBI:57783"/>
        <dbReference type="ChEBI" id="CHEBI:58349"/>
    </reaction>
    <physiologicalReaction direction="left-to-right" evidence="15">
        <dbReference type="Rhea" id="RHEA:44965"/>
    </physiologicalReaction>
</comment>
<dbReference type="InterPro" id="IPR002347">
    <property type="entry name" value="SDR_fam"/>
</dbReference>
<keyword evidence="4" id="KW-0597">Phosphoprotein</keyword>
<keyword evidence="9" id="KW-0576">Peroxisome</keyword>
<dbReference type="RefSeq" id="WP_268877838.1">
    <property type="nucleotide sequence ID" value="NZ_JBHEEM010000023.1"/>
</dbReference>
<evidence type="ECO:0000256" key="11">
    <source>
        <dbReference type="ARBA" id="ARBA00037124"/>
    </source>
</evidence>
<dbReference type="PANTHER" id="PTHR24317:SF7">
    <property type="entry name" value="PEROXISOMAL TRANS-2-ENOYL-COA REDUCTASE"/>
    <property type="match status" value="1"/>
</dbReference>
<evidence type="ECO:0000256" key="13">
    <source>
        <dbReference type="ARBA" id="ARBA00038849"/>
    </source>
</evidence>
<evidence type="ECO:0000256" key="18">
    <source>
        <dbReference type="ARBA" id="ARBA00049251"/>
    </source>
</evidence>
<dbReference type="Proteomes" id="UP000216188">
    <property type="component" value="Unassembled WGS sequence"/>
</dbReference>
<comment type="caution">
    <text evidence="21">The sequence shown here is derived from an EMBL/GenBank/DDBJ whole genome shotgun (WGS) entry which is preliminary data.</text>
</comment>
<name>A0A256GUX9_9HYPH</name>
<comment type="subunit">
    <text evidence="12">Interacts with PEX5, probably required to target it into peroxisomes.</text>
</comment>
<dbReference type="EMBL" id="NNRM01000001">
    <property type="protein sequence ID" value="OYR30977.1"/>
    <property type="molecule type" value="Genomic_DNA"/>
</dbReference>
<evidence type="ECO:0000256" key="20">
    <source>
        <dbReference type="ARBA" id="ARBA00049559"/>
    </source>
</evidence>